<reference evidence="2 3" key="1">
    <citation type="submission" date="2024-11" db="EMBL/GenBank/DDBJ databases">
        <title>A near-complete genome assembly of Cinchona calisaya.</title>
        <authorList>
            <person name="Lian D.C."/>
            <person name="Zhao X.W."/>
            <person name="Wei L."/>
        </authorList>
    </citation>
    <scope>NUCLEOTIDE SEQUENCE [LARGE SCALE GENOMIC DNA]</scope>
    <source>
        <tissue evidence="2">Nenye</tissue>
    </source>
</reference>
<evidence type="ECO:0000259" key="1">
    <source>
        <dbReference type="Pfam" id="PF13456"/>
    </source>
</evidence>
<dbReference type="Gene3D" id="3.30.420.10">
    <property type="entry name" value="Ribonuclease H-like superfamily/Ribonuclease H"/>
    <property type="match status" value="1"/>
</dbReference>
<protein>
    <recommendedName>
        <fullName evidence="1">RNase H type-1 domain-containing protein</fullName>
    </recommendedName>
</protein>
<evidence type="ECO:0000313" key="3">
    <source>
        <dbReference type="Proteomes" id="UP001630127"/>
    </source>
</evidence>
<dbReference type="EMBL" id="JBJUIK010000006">
    <property type="protein sequence ID" value="KAL3524746.1"/>
    <property type="molecule type" value="Genomic_DNA"/>
</dbReference>
<dbReference type="PANTHER" id="PTHR47723">
    <property type="entry name" value="OS05G0353850 PROTEIN"/>
    <property type="match status" value="1"/>
</dbReference>
<comment type="caution">
    <text evidence="2">The sequence shown here is derived from an EMBL/GenBank/DDBJ whole genome shotgun (WGS) entry which is preliminary data.</text>
</comment>
<dbReference type="CDD" id="cd06222">
    <property type="entry name" value="RNase_H_like"/>
    <property type="match status" value="1"/>
</dbReference>
<dbReference type="Proteomes" id="UP001630127">
    <property type="component" value="Unassembled WGS sequence"/>
</dbReference>
<organism evidence="2 3">
    <name type="scientific">Cinchona calisaya</name>
    <dbReference type="NCBI Taxonomy" id="153742"/>
    <lineage>
        <taxon>Eukaryota</taxon>
        <taxon>Viridiplantae</taxon>
        <taxon>Streptophyta</taxon>
        <taxon>Embryophyta</taxon>
        <taxon>Tracheophyta</taxon>
        <taxon>Spermatophyta</taxon>
        <taxon>Magnoliopsida</taxon>
        <taxon>eudicotyledons</taxon>
        <taxon>Gunneridae</taxon>
        <taxon>Pentapetalae</taxon>
        <taxon>asterids</taxon>
        <taxon>lamiids</taxon>
        <taxon>Gentianales</taxon>
        <taxon>Rubiaceae</taxon>
        <taxon>Cinchonoideae</taxon>
        <taxon>Cinchoneae</taxon>
        <taxon>Cinchona</taxon>
    </lineage>
</organism>
<keyword evidence="3" id="KW-1185">Reference proteome</keyword>
<dbReference type="InterPro" id="IPR044730">
    <property type="entry name" value="RNase_H-like_dom_plant"/>
</dbReference>
<accession>A0ABD2ZZ59</accession>
<dbReference type="Pfam" id="PF13456">
    <property type="entry name" value="RVT_3"/>
    <property type="match status" value="1"/>
</dbReference>
<gene>
    <name evidence="2" type="ORF">ACH5RR_013118</name>
</gene>
<dbReference type="SUPFAM" id="SSF53098">
    <property type="entry name" value="Ribonuclease H-like"/>
    <property type="match status" value="1"/>
</dbReference>
<evidence type="ECO:0000313" key="2">
    <source>
        <dbReference type="EMBL" id="KAL3524746.1"/>
    </source>
</evidence>
<dbReference type="InterPro" id="IPR053151">
    <property type="entry name" value="RNase_H-like"/>
</dbReference>
<proteinExistence type="predicted"/>
<dbReference type="InterPro" id="IPR012337">
    <property type="entry name" value="RNaseH-like_sf"/>
</dbReference>
<dbReference type="PANTHER" id="PTHR47723:SF19">
    <property type="entry name" value="POLYNUCLEOTIDYL TRANSFERASE, RIBONUCLEASE H-LIKE SUPERFAMILY PROTEIN"/>
    <property type="match status" value="1"/>
</dbReference>
<feature type="domain" description="RNase H type-1" evidence="1">
    <location>
        <begin position="104"/>
        <end position="179"/>
    </location>
</feature>
<sequence>MELIGNIELKTSSAAESTFIAQNSNTSFEVNPNTLLQNPSVKETTPPCMETTRPYQEVYNLMFMASMAAEKKVKSFKAAFEISWTQEGKKWMRGTLILKIVELNVDGSSIRNPRVIGCGGILQDCHGKLNFGFAMHLGHGSNPNAVAAGLFYGLRMCLATNFDHSTVNVDSLMLVNIIMA</sequence>
<dbReference type="InterPro" id="IPR002156">
    <property type="entry name" value="RNaseH_domain"/>
</dbReference>
<name>A0ABD2ZZ59_9GENT</name>
<dbReference type="InterPro" id="IPR036397">
    <property type="entry name" value="RNaseH_sf"/>
</dbReference>
<dbReference type="AlphaFoldDB" id="A0ABD2ZZ59"/>